<name>U6JQI4_9EIME</name>
<feature type="compositionally biased region" description="Acidic residues" evidence="1">
    <location>
        <begin position="88"/>
        <end position="99"/>
    </location>
</feature>
<evidence type="ECO:0000313" key="3">
    <source>
        <dbReference type="Proteomes" id="UP000030744"/>
    </source>
</evidence>
<dbReference type="RefSeq" id="XP_013350287.1">
    <property type="nucleotide sequence ID" value="XM_013494833.1"/>
</dbReference>
<keyword evidence="3" id="KW-1185">Reference proteome</keyword>
<protein>
    <submittedName>
        <fullName evidence="2">Uncharacterized protein</fullName>
    </submittedName>
</protein>
<reference evidence="2" key="2">
    <citation type="submission" date="2013-10" db="EMBL/GenBank/DDBJ databases">
        <authorList>
            <person name="Aslett M."/>
        </authorList>
    </citation>
    <scope>NUCLEOTIDE SEQUENCE [LARGE SCALE GENOMIC DNA]</scope>
    <source>
        <strain evidence="2">Houghton</strain>
    </source>
</reference>
<feature type="compositionally biased region" description="Basic and acidic residues" evidence="1">
    <location>
        <begin position="71"/>
        <end position="83"/>
    </location>
</feature>
<dbReference type="VEuPathDB" id="ToxoDB:EMH_0091460"/>
<dbReference type="OrthoDB" id="194358at2759"/>
<dbReference type="InterPro" id="IPR011990">
    <property type="entry name" value="TPR-like_helical_dom_sf"/>
</dbReference>
<feature type="region of interest" description="Disordered" evidence="1">
    <location>
        <begin position="1"/>
        <end position="22"/>
    </location>
</feature>
<gene>
    <name evidence="2" type="ORF">EMH_0091460</name>
</gene>
<sequence length="342" mass="38519">MKRLLRGSVRSPSSSKREEVTFTEDGWARAASSTGYSYPADAAAGAAAADYAAAEHGEAAAAEDYFSEGEYAEKETEGERVDHINGYTEEDLKEWGEEDEAGVYDGVYRHEEDEGEAAEEPAYEEGYEGYEAGEAEEAEEEEEEDEEGLRICLDKWVPDPDAEAGEDVLRETTPNACTVCGTVADAETVEKYITFETAYAERLDETNKEDMRDAEMVYEQASRVFTKHWILFQLDTILFEGYRAAGDYESAYVHQMHRLEYVTSVLPLPSYSLAWLYEEMGDVLWSRIQAKGKPFADSRLRLAGRHFEDAYNLLYILCGPEHEYTAAAATKRNEIDELITEV</sequence>
<organism evidence="2 3">
    <name type="scientific">Eimeria mitis</name>
    <dbReference type="NCBI Taxonomy" id="44415"/>
    <lineage>
        <taxon>Eukaryota</taxon>
        <taxon>Sar</taxon>
        <taxon>Alveolata</taxon>
        <taxon>Apicomplexa</taxon>
        <taxon>Conoidasida</taxon>
        <taxon>Coccidia</taxon>
        <taxon>Eucoccidiorida</taxon>
        <taxon>Eimeriorina</taxon>
        <taxon>Eimeriidae</taxon>
        <taxon>Eimeria</taxon>
    </lineage>
</organism>
<feature type="region of interest" description="Disordered" evidence="1">
    <location>
        <begin position="66"/>
        <end position="99"/>
    </location>
</feature>
<dbReference type="Proteomes" id="UP000030744">
    <property type="component" value="Unassembled WGS sequence"/>
</dbReference>
<evidence type="ECO:0000313" key="2">
    <source>
        <dbReference type="EMBL" id="CDJ27709.1"/>
    </source>
</evidence>
<proteinExistence type="predicted"/>
<accession>U6JQI4</accession>
<dbReference type="GeneID" id="25383360"/>
<dbReference type="Gene3D" id="1.25.40.10">
    <property type="entry name" value="Tetratricopeptide repeat domain"/>
    <property type="match status" value="1"/>
</dbReference>
<dbReference type="EMBL" id="HG680079">
    <property type="protein sequence ID" value="CDJ27709.1"/>
    <property type="molecule type" value="Genomic_DNA"/>
</dbReference>
<dbReference type="AlphaFoldDB" id="U6JQI4"/>
<evidence type="ECO:0000256" key="1">
    <source>
        <dbReference type="SAM" id="MobiDB-lite"/>
    </source>
</evidence>
<reference evidence="2" key="1">
    <citation type="submission" date="2013-10" db="EMBL/GenBank/DDBJ databases">
        <title>Genomic analysis of the causative agents of coccidiosis in chickens.</title>
        <authorList>
            <person name="Reid A.J."/>
            <person name="Blake D."/>
            <person name="Billington K."/>
            <person name="Browne H."/>
            <person name="Dunn M."/>
            <person name="Hung S."/>
            <person name="Kawahara F."/>
            <person name="Miranda-Saavedra D."/>
            <person name="Mourier T."/>
            <person name="Nagra H."/>
            <person name="Otto T.D."/>
            <person name="Rawlings N."/>
            <person name="Sanchez A."/>
            <person name="Sanders M."/>
            <person name="Subramaniam C."/>
            <person name="Tay Y."/>
            <person name="Dear P."/>
            <person name="Doerig C."/>
            <person name="Gruber A."/>
            <person name="Parkinson J."/>
            <person name="Shirley M."/>
            <person name="Wan K.L."/>
            <person name="Berriman M."/>
            <person name="Tomley F."/>
            <person name="Pain A."/>
        </authorList>
    </citation>
    <scope>NUCLEOTIDE SEQUENCE [LARGE SCALE GENOMIC DNA]</scope>
    <source>
        <strain evidence="2">Houghton</strain>
    </source>
</reference>